<evidence type="ECO:0000313" key="3">
    <source>
        <dbReference type="Proteomes" id="UP000054408"/>
    </source>
</evidence>
<gene>
    <name evidence="2" type="ORF">AMSG_05088</name>
</gene>
<keyword evidence="3" id="KW-1185">Reference proteome</keyword>
<feature type="compositionally biased region" description="Basic residues" evidence="1">
    <location>
        <begin position="76"/>
        <end position="89"/>
    </location>
</feature>
<organism evidence="2 3">
    <name type="scientific">Thecamonas trahens ATCC 50062</name>
    <dbReference type="NCBI Taxonomy" id="461836"/>
    <lineage>
        <taxon>Eukaryota</taxon>
        <taxon>Apusozoa</taxon>
        <taxon>Apusomonadida</taxon>
        <taxon>Apusomonadidae</taxon>
        <taxon>Thecamonas</taxon>
    </lineage>
</organism>
<dbReference type="EMBL" id="GL349453">
    <property type="protein sequence ID" value="KNC49118.1"/>
    <property type="molecule type" value="Genomic_DNA"/>
</dbReference>
<name>A0A0L0DCT2_THETB</name>
<protein>
    <submittedName>
        <fullName evidence="2">Uncharacterized protein</fullName>
    </submittedName>
</protein>
<sequence length="640" mass="70647">MKAVSKAGRAAKLVCRACGATKFALQDGGLMVCSRCSTVSSDYVAQETENSGDVWLGSSQLRKNMRSRLREERRMLRQKSKPGKKKRGRQNLPYMSLGQFLALQSKALKAVLAAASRNLGLPSESVAWCRETYFAVIEGQRKRGHLLIDKTRSASQASLPFAIGVLGKEVAAKLGLRWRVHRRSPLFRMTKEDMAADSFALADEPVETIDLAVGILETLGNRSGSLVYVLVGLAFAHAGLPVSVLDIVRWQARGLLGWNEYDRIVRGWAHRGPFANILRSTLMFRRFYRVTTELVFRLVPRDWLDPPSYLYIVRYARALELPPAMAHLALRIHGQMTLIARPQAESVPGTNEAVALAIAIALVRRYAFSYDQQQPHNAELTAVLQGIFEFDFPSWFEALAHKEMTRLRPDLALPRDDEYTYGMAADGKPVSYDTALGLAVHGIETLALRCELPEQGSHNASRGIRTSLGLSADVMKELASADPLVGSQPAEMEAMSYSETMSELLPNFDVSLDELELEQPLGRGAGTCELSDAAYDQAIDTVLSNLIKNAAWAEADGQNDQPQEALWVMHAIADHVGLEAEAFINSVDNWTNAVVFGGWDLPAIATGEGIFSYWTKRGNAPEHMAVTHRPWSEAPPEVPT</sequence>
<reference evidence="2 3" key="1">
    <citation type="submission" date="2010-05" db="EMBL/GenBank/DDBJ databases">
        <title>The Genome Sequence of Thecamonas trahens ATCC 50062.</title>
        <authorList>
            <consortium name="The Broad Institute Genome Sequencing Platform"/>
            <person name="Russ C."/>
            <person name="Cuomo C."/>
            <person name="Shea T."/>
            <person name="Young S.K."/>
            <person name="Zeng Q."/>
            <person name="Koehrsen M."/>
            <person name="Haas B."/>
            <person name="Borodovsky M."/>
            <person name="Guigo R."/>
            <person name="Alvarado L."/>
            <person name="Berlin A."/>
            <person name="Bochicchio J."/>
            <person name="Borenstein D."/>
            <person name="Chapman S."/>
            <person name="Chen Z."/>
            <person name="Freedman E."/>
            <person name="Gellesch M."/>
            <person name="Goldberg J."/>
            <person name="Griggs A."/>
            <person name="Gujja S."/>
            <person name="Heilman E."/>
            <person name="Heiman D."/>
            <person name="Hepburn T."/>
            <person name="Howarth C."/>
            <person name="Jen D."/>
            <person name="Larson L."/>
            <person name="Mehta T."/>
            <person name="Park D."/>
            <person name="Pearson M."/>
            <person name="Roberts A."/>
            <person name="Saif S."/>
            <person name="Shenoy N."/>
            <person name="Sisk P."/>
            <person name="Stolte C."/>
            <person name="Sykes S."/>
            <person name="Thomson T."/>
            <person name="Walk T."/>
            <person name="White J."/>
            <person name="Yandava C."/>
            <person name="Burger G."/>
            <person name="Gray M.W."/>
            <person name="Holland P.W.H."/>
            <person name="King N."/>
            <person name="Lang F.B.F."/>
            <person name="Roger A.J."/>
            <person name="Ruiz-Trillo I."/>
            <person name="Lander E."/>
            <person name="Nusbaum C."/>
        </authorList>
    </citation>
    <scope>NUCLEOTIDE SEQUENCE [LARGE SCALE GENOMIC DNA]</scope>
    <source>
        <strain evidence="2 3">ATCC 50062</strain>
    </source>
</reference>
<proteinExistence type="predicted"/>
<evidence type="ECO:0000256" key="1">
    <source>
        <dbReference type="SAM" id="MobiDB-lite"/>
    </source>
</evidence>
<feature type="region of interest" description="Disordered" evidence="1">
    <location>
        <begin position="66"/>
        <end position="90"/>
    </location>
</feature>
<dbReference type="Proteomes" id="UP000054408">
    <property type="component" value="Unassembled WGS sequence"/>
</dbReference>
<dbReference type="AlphaFoldDB" id="A0A0L0DCT2"/>
<accession>A0A0L0DCT2</accession>
<dbReference type="RefSeq" id="XP_013758146.1">
    <property type="nucleotide sequence ID" value="XM_013902692.1"/>
</dbReference>
<evidence type="ECO:0000313" key="2">
    <source>
        <dbReference type="EMBL" id="KNC49118.1"/>
    </source>
</evidence>
<dbReference type="GeneID" id="25564576"/>